<dbReference type="GO" id="GO:0071949">
    <property type="term" value="F:FAD binding"/>
    <property type="evidence" value="ECO:0007669"/>
    <property type="project" value="InterPro"/>
</dbReference>
<dbReference type="SUPFAM" id="SSF51905">
    <property type="entry name" value="FAD/NAD(P)-binding domain"/>
    <property type="match status" value="1"/>
</dbReference>
<dbReference type="InterPro" id="IPR051704">
    <property type="entry name" value="FAD_aromatic-hydroxylase"/>
</dbReference>
<proteinExistence type="predicted"/>
<comment type="caution">
    <text evidence="5">The sequence shown here is derived from an EMBL/GenBank/DDBJ whole genome shotgun (WGS) entry which is preliminary data.</text>
</comment>
<accession>A0A8H8RV61</accession>
<name>A0A8H8RV61_9HELO</name>
<dbReference type="PANTHER" id="PTHR46865:SF7">
    <property type="entry name" value="MONOOXYGENASE, PUTATIVE (AFU_ORTHOLOGUE AFUA_8G07040)-RELATED"/>
    <property type="match status" value="1"/>
</dbReference>
<dbReference type="OrthoDB" id="655030at2759"/>
<evidence type="ECO:0000259" key="4">
    <source>
        <dbReference type="Pfam" id="PF01494"/>
    </source>
</evidence>
<keyword evidence="2" id="KW-0274">FAD</keyword>
<dbReference type="Pfam" id="PF01494">
    <property type="entry name" value="FAD_binding_3"/>
    <property type="match status" value="1"/>
</dbReference>
<dbReference type="InterPro" id="IPR036188">
    <property type="entry name" value="FAD/NAD-bd_sf"/>
</dbReference>
<dbReference type="Gene3D" id="3.50.50.60">
    <property type="entry name" value="FAD/NAD(P)-binding domain"/>
    <property type="match status" value="1"/>
</dbReference>
<feature type="domain" description="FAD-binding" evidence="4">
    <location>
        <begin position="50"/>
        <end position="215"/>
    </location>
</feature>
<keyword evidence="3" id="KW-0560">Oxidoreductase</keyword>
<evidence type="ECO:0000256" key="2">
    <source>
        <dbReference type="ARBA" id="ARBA00022827"/>
    </source>
</evidence>
<keyword evidence="6" id="KW-1185">Reference proteome</keyword>
<dbReference type="GO" id="GO:0016491">
    <property type="term" value="F:oxidoreductase activity"/>
    <property type="evidence" value="ECO:0007669"/>
    <property type="project" value="UniProtKB-KW"/>
</dbReference>
<dbReference type="EMBL" id="QGMI01000366">
    <property type="protein sequence ID" value="TVY41867.1"/>
    <property type="molecule type" value="Genomic_DNA"/>
</dbReference>
<protein>
    <recommendedName>
        <fullName evidence="4">FAD-binding domain-containing protein</fullName>
    </recommendedName>
</protein>
<dbReference type="Proteomes" id="UP000443090">
    <property type="component" value="Unassembled WGS sequence"/>
</dbReference>
<sequence>MNHPLGRNVLRTITRLTSLGDNRAYSQLYTETSITPSSLPSRPTNTSQSKTKILITGAGIAGTSLAFWLSKLGHDIIVVKRFPSLRATGLQIDLCGHGIEVMKRMGLEEAFRSKSAPEEGLEIVDKTGRRRAFFPANRSGKGEQSFTTDWEIMRGDLCRLVYEAGKERVKYVFGMWVEGVEDRDGGVEVKFSDGRLEIFDLVVGADGVGSHTRKMMFGSAATNAFHPLGGGKMYVGYLTTPRPIQEGDQYIATIVAGPRPKPRASEEAKG</sequence>
<evidence type="ECO:0000313" key="6">
    <source>
        <dbReference type="Proteomes" id="UP000443090"/>
    </source>
</evidence>
<dbReference type="AlphaFoldDB" id="A0A8H8RV61"/>
<evidence type="ECO:0000256" key="1">
    <source>
        <dbReference type="ARBA" id="ARBA00022630"/>
    </source>
</evidence>
<evidence type="ECO:0000256" key="3">
    <source>
        <dbReference type="ARBA" id="ARBA00023002"/>
    </source>
</evidence>
<evidence type="ECO:0000313" key="5">
    <source>
        <dbReference type="EMBL" id="TVY41867.1"/>
    </source>
</evidence>
<dbReference type="PRINTS" id="PR00420">
    <property type="entry name" value="RNGMNOXGNASE"/>
</dbReference>
<gene>
    <name evidence="5" type="ORF">LOCC1_G007386</name>
</gene>
<dbReference type="InterPro" id="IPR002938">
    <property type="entry name" value="FAD-bd"/>
</dbReference>
<dbReference type="PANTHER" id="PTHR46865">
    <property type="entry name" value="OXIDOREDUCTASE-RELATED"/>
    <property type="match status" value="1"/>
</dbReference>
<organism evidence="5 6">
    <name type="scientific">Lachnellula occidentalis</name>
    <dbReference type="NCBI Taxonomy" id="215460"/>
    <lineage>
        <taxon>Eukaryota</taxon>
        <taxon>Fungi</taxon>
        <taxon>Dikarya</taxon>
        <taxon>Ascomycota</taxon>
        <taxon>Pezizomycotina</taxon>
        <taxon>Leotiomycetes</taxon>
        <taxon>Helotiales</taxon>
        <taxon>Lachnaceae</taxon>
        <taxon>Lachnellula</taxon>
    </lineage>
</organism>
<keyword evidence="1" id="KW-0285">Flavoprotein</keyword>
<reference evidence="5 6" key="1">
    <citation type="submission" date="2018-05" db="EMBL/GenBank/DDBJ databases">
        <title>Genome sequencing and assembly of the regulated plant pathogen Lachnellula willkommii and related sister species for the development of diagnostic species identification markers.</title>
        <authorList>
            <person name="Giroux E."/>
            <person name="Bilodeau G."/>
        </authorList>
    </citation>
    <scope>NUCLEOTIDE SEQUENCE [LARGE SCALE GENOMIC DNA]</scope>
    <source>
        <strain evidence="5 6">CBS 160.35</strain>
    </source>
</reference>